<protein>
    <submittedName>
        <fullName evidence="9">Dual specificity protein kinase kns1</fullName>
    </submittedName>
</protein>
<evidence type="ECO:0000256" key="4">
    <source>
        <dbReference type="ARBA" id="ARBA00022777"/>
    </source>
</evidence>
<evidence type="ECO:0000256" key="1">
    <source>
        <dbReference type="ARBA" id="ARBA00022527"/>
    </source>
</evidence>
<dbReference type="EMBL" id="JADGJH010002018">
    <property type="protein sequence ID" value="KAJ3105129.1"/>
    <property type="molecule type" value="Genomic_DNA"/>
</dbReference>
<dbReference type="Gene3D" id="3.30.200.20">
    <property type="entry name" value="Phosphorylase Kinase, domain 1"/>
    <property type="match status" value="1"/>
</dbReference>
<feature type="non-terminal residue" evidence="9">
    <location>
        <position position="1108"/>
    </location>
</feature>
<proteinExistence type="predicted"/>
<dbReference type="GO" id="GO:0043484">
    <property type="term" value="P:regulation of RNA splicing"/>
    <property type="evidence" value="ECO:0007669"/>
    <property type="project" value="TreeGrafter"/>
</dbReference>
<dbReference type="SUPFAM" id="SSF56112">
    <property type="entry name" value="Protein kinase-like (PK-like)"/>
    <property type="match status" value="1"/>
</dbReference>
<dbReference type="AlphaFoldDB" id="A0AAD5STS3"/>
<name>A0AAD5STS3_9FUNG</name>
<gene>
    <name evidence="9" type="primary">KNS1_1</name>
    <name evidence="9" type="ORF">HK100_003941</name>
</gene>
<dbReference type="PROSITE" id="PS50011">
    <property type="entry name" value="PROTEIN_KINASE_DOM"/>
    <property type="match status" value="1"/>
</dbReference>
<accession>A0AAD5STS3</accession>
<comment type="caution">
    <text evidence="9">The sequence shown here is derived from an EMBL/GenBank/DDBJ whole genome shotgun (WGS) entry which is preliminary data.</text>
</comment>
<dbReference type="Pfam" id="PF00069">
    <property type="entry name" value="Pkinase"/>
    <property type="match status" value="1"/>
</dbReference>
<dbReference type="InterPro" id="IPR000719">
    <property type="entry name" value="Prot_kinase_dom"/>
</dbReference>
<keyword evidence="1" id="KW-0723">Serine/threonine-protein kinase</keyword>
<keyword evidence="10" id="KW-1185">Reference proteome</keyword>
<dbReference type="SMART" id="SM00220">
    <property type="entry name" value="S_TKc"/>
    <property type="match status" value="1"/>
</dbReference>
<dbReference type="InterPro" id="IPR051175">
    <property type="entry name" value="CLK_kinases"/>
</dbReference>
<organism evidence="9 10">
    <name type="scientific">Physocladia obscura</name>
    <dbReference type="NCBI Taxonomy" id="109957"/>
    <lineage>
        <taxon>Eukaryota</taxon>
        <taxon>Fungi</taxon>
        <taxon>Fungi incertae sedis</taxon>
        <taxon>Chytridiomycota</taxon>
        <taxon>Chytridiomycota incertae sedis</taxon>
        <taxon>Chytridiomycetes</taxon>
        <taxon>Chytridiales</taxon>
        <taxon>Chytriomycetaceae</taxon>
        <taxon>Physocladia</taxon>
    </lineage>
</organism>
<dbReference type="GO" id="GO:0004674">
    <property type="term" value="F:protein serine/threonine kinase activity"/>
    <property type="evidence" value="ECO:0007669"/>
    <property type="project" value="UniProtKB-KW"/>
</dbReference>
<feature type="domain" description="Protein kinase" evidence="8">
    <location>
        <begin position="785"/>
        <end position="1104"/>
    </location>
</feature>
<keyword evidence="4 9" id="KW-0418">Kinase</keyword>
<dbReference type="InterPro" id="IPR008271">
    <property type="entry name" value="Ser/Thr_kinase_AS"/>
</dbReference>
<evidence type="ECO:0000256" key="2">
    <source>
        <dbReference type="ARBA" id="ARBA00022679"/>
    </source>
</evidence>
<evidence type="ECO:0000259" key="8">
    <source>
        <dbReference type="PROSITE" id="PS50011"/>
    </source>
</evidence>
<feature type="region of interest" description="Disordered" evidence="7">
    <location>
        <begin position="352"/>
        <end position="373"/>
    </location>
</feature>
<keyword evidence="5 6" id="KW-0067">ATP-binding</keyword>
<evidence type="ECO:0000256" key="5">
    <source>
        <dbReference type="ARBA" id="ARBA00022840"/>
    </source>
</evidence>
<feature type="region of interest" description="Disordered" evidence="7">
    <location>
        <begin position="531"/>
        <end position="561"/>
    </location>
</feature>
<feature type="compositionally biased region" description="Polar residues" evidence="7">
    <location>
        <begin position="547"/>
        <end position="561"/>
    </location>
</feature>
<dbReference type="Gene3D" id="1.10.510.10">
    <property type="entry name" value="Transferase(Phosphotransferase) domain 1"/>
    <property type="match status" value="1"/>
</dbReference>
<dbReference type="PROSITE" id="PS00108">
    <property type="entry name" value="PROTEIN_KINASE_ST"/>
    <property type="match status" value="1"/>
</dbReference>
<feature type="compositionally biased region" description="Polar residues" evidence="7">
    <location>
        <begin position="319"/>
        <end position="337"/>
    </location>
</feature>
<dbReference type="Proteomes" id="UP001211907">
    <property type="component" value="Unassembled WGS sequence"/>
</dbReference>
<dbReference type="PROSITE" id="PS00107">
    <property type="entry name" value="PROTEIN_KINASE_ATP"/>
    <property type="match status" value="1"/>
</dbReference>
<dbReference type="PANTHER" id="PTHR45646:SF11">
    <property type="entry name" value="SERINE_THREONINE-PROTEIN KINASE DOA"/>
    <property type="match status" value="1"/>
</dbReference>
<dbReference type="GO" id="GO:0005634">
    <property type="term" value="C:nucleus"/>
    <property type="evidence" value="ECO:0007669"/>
    <property type="project" value="TreeGrafter"/>
</dbReference>
<dbReference type="PANTHER" id="PTHR45646">
    <property type="entry name" value="SERINE/THREONINE-PROTEIN KINASE DOA-RELATED"/>
    <property type="match status" value="1"/>
</dbReference>
<reference evidence="9" key="1">
    <citation type="submission" date="2020-05" db="EMBL/GenBank/DDBJ databases">
        <title>Phylogenomic resolution of chytrid fungi.</title>
        <authorList>
            <person name="Stajich J.E."/>
            <person name="Amses K."/>
            <person name="Simmons R."/>
            <person name="Seto K."/>
            <person name="Myers J."/>
            <person name="Bonds A."/>
            <person name="Quandt C.A."/>
            <person name="Barry K."/>
            <person name="Liu P."/>
            <person name="Grigoriev I."/>
            <person name="Longcore J.E."/>
            <person name="James T.Y."/>
        </authorList>
    </citation>
    <scope>NUCLEOTIDE SEQUENCE</scope>
    <source>
        <strain evidence="9">JEL0513</strain>
    </source>
</reference>
<keyword evidence="3 6" id="KW-0547">Nucleotide-binding</keyword>
<dbReference type="GO" id="GO:0005524">
    <property type="term" value="F:ATP binding"/>
    <property type="evidence" value="ECO:0007669"/>
    <property type="project" value="UniProtKB-UniRule"/>
</dbReference>
<evidence type="ECO:0000313" key="10">
    <source>
        <dbReference type="Proteomes" id="UP001211907"/>
    </source>
</evidence>
<dbReference type="InterPro" id="IPR011009">
    <property type="entry name" value="Kinase-like_dom_sf"/>
</dbReference>
<evidence type="ECO:0000256" key="6">
    <source>
        <dbReference type="PROSITE-ProRule" id="PRU10141"/>
    </source>
</evidence>
<feature type="compositionally biased region" description="Low complexity" evidence="7">
    <location>
        <begin position="353"/>
        <end position="369"/>
    </location>
</feature>
<sequence length="1108" mass="124283">MHRKNISFGVFDKDESDDDVDINGYRFGSVQKTAANLQKMKTESFGDDDGLINGFSSVNFGRKNDFLITKQAANSFTRPKHINNIFAREKSKTKQPGGQMTKGGGIQLEPARFFAPTGFVHFGKQFLSSTKPPTKKQFDKLLGVPLFTVATAKPAKTTANAPAGPNSPVLATTHQMQQNEDKQLFGFGYGNGTSNNNGCNNYSCNHEQNYPNRYADGNYTLGGLSGGESCSYSNNYNYQQEKAQHHESAAPLPQYHNHHQFLSNVNNNGNAMLMLPSPPTSLPHASKLKHSHDNLFVLPLSPPSHPTSTTRPFNLLGIDTSNSAPNSNTDRNNSNISNDSCSYFTSDIYSPSQLQHQQRQQQQQQQQQQNIFAHPASAARVSVSSASLLNLLADDNETDALNFNQPVLNLQSNNDYYHHNYNVFNNNNYGNYSNSSYQLLQKLQPAHVAESDSFAPYSLPALSAYIPAAYPYSYTPEQSFKDDLSLKRCVPLPDSSLSASASTSVSTSVSTPALTSDVPVALRSFAIPSSRVTTRSQTRRQLHESHPQNTNGTISQQPYQTSSNYGYNYSQHINIAQSPLLQSTVANPSPSGFRLMNSALYSNYAGVSSPSVQAAAFALMYPSQSTIQSSYEQTAQKIYPQPLYYQPQQQQQQQQQPLQQFQIQQPQYHYHQQQQLPQLGKSSGLSTVRLAPLYKQTATEVIDLTRSESPAIKKRRIDLHVSSSLMSIPGPLPLPVPQAYSGGLFISNHERALHQQPSIVAPLVECDDKDGHYIVREGDDLTPQFKIIRLLGQGTFGKVVEAYDRQRNIKVAIKIIRSIQKYRDAAKIEVRVLNALKKNDPQNLKRCIHLMFHFEHRNHTCMVFELLAQSIFDFLKENSFSPFPVSHIQSFAHQIIDSITFMHNLRLIHTDLKPENLMLENIQCRPVLNRTTPRELLSARLRLIDFGSAIFDNDYHSSVVSTRHYRAPEIILGTGWSFPCDMWSIGCILVEFFTGDALFQTHDNVEHLAMMQAVLGPMPDYMIRSISPDKPSAKFFKSNRQVNWPLPQTSKATKKFVKTMRPLNQIIPATSETTQLFLDLVKQMLVYDPKMRITAKEALQHPFLRHTI</sequence>
<feature type="binding site" evidence="6">
    <location>
        <position position="814"/>
    </location>
    <ligand>
        <name>ATP</name>
        <dbReference type="ChEBI" id="CHEBI:30616"/>
    </ligand>
</feature>
<feature type="region of interest" description="Disordered" evidence="7">
    <location>
        <begin position="300"/>
        <end position="337"/>
    </location>
</feature>
<dbReference type="CDD" id="cd14134">
    <property type="entry name" value="PKc_CLK"/>
    <property type="match status" value="1"/>
</dbReference>
<dbReference type="InterPro" id="IPR017441">
    <property type="entry name" value="Protein_kinase_ATP_BS"/>
</dbReference>
<evidence type="ECO:0000256" key="3">
    <source>
        <dbReference type="ARBA" id="ARBA00022741"/>
    </source>
</evidence>
<evidence type="ECO:0000313" key="9">
    <source>
        <dbReference type="EMBL" id="KAJ3105129.1"/>
    </source>
</evidence>
<evidence type="ECO:0000256" key="7">
    <source>
        <dbReference type="SAM" id="MobiDB-lite"/>
    </source>
</evidence>
<keyword evidence="2" id="KW-0808">Transferase</keyword>